<dbReference type="Pfam" id="PF02518">
    <property type="entry name" value="HATPase_c"/>
    <property type="match status" value="1"/>
</dbReference>
<accession>A0ABS5AL13</accession>
<evidence type="ECO:0000256" key="5">
    <source>
        <dbReference type="ARBA" id="ARBA00022741"/>
    </source>
</evidence>
<organism evidence="11 12">
    <name type="scientific">Crossiella equi</name>
    <dbReference type="NCBI Taxonomy" id="130796"/>
    <lineage>
        <taxon>Bacteria</taxon>
        <taxon>Bacillati</taxon>
        <taxon>Actinomycetota</taxon>
        <taxon>Actinomycetes</taxon>
        <taxon>Pseudonocardiales</taxon>
        <taxon>Pseudonocardiaceae</taxon>
        <taxon>Crossiella</taxon>
    </lineage>
</organism>
<evidence type="ECO:0000256" key="1">
    <source>
        <dbReference type="ARBA" id="ARBA00000085"/>
    </source>
</evidence>
<comment type="caution">
    <text evidence="11">The sequence shown here is derived from an EMBL/GenBank/DDBJ whole genome shotgun (WGS) entry which is preliminary data.</text>
</comment>
<dbReference type="EC" id="2.7.13.3" evidence="2"/>
<proteinExistence type="predicted"/>
<evidence type="ECO:0000256" key="6">
    <source>
        <dbReference type="ARBA" id="ARBA00022777"/>
    </source>
</evidence>
<feature type="transmembrane region" description="Helical" evidence="9">
    <location>
        <begin position="65"/>
        <end position="95"/>
    </location>
</feature>
<dbReference type="EMBL" id="JAGIOO010000001">
    <property type="protein sequence ID" value="MBP2477251.1"/>
    <property type="molecule type" value="Genomic_DNA"/>
</dbReference>
<name>A0ABS5AL13_9PSEU</name>
<keyword evidence="3" id="KW-0597">Phosphoprotein</keyword>
<dbReference type="Proteomes" id="UP001519363">
    <property type="component" value="Unassembled WGS sequence"/>
</dbReference>
<dbReference type="CDD" id="cd16917">
    <property type="entry name" value="HATPase_UhpB-NarQ-NarX-like"/>
    <property type="match status" value="1"/>
</dbReference>
<dbReference type="SUPFAM" id="SSF55874">
    <property type="entry name" value="ATPase domain of HSP90 chaperone/DNA topoisomerase II/histidine kinase"/>
    <property type="match status" value="1"/>
</dbReference>
<dbReference type="SMART" id="SM00387">
    <property type="entry name" value="HATPase_c"/>
    <property type="match status" value="1"/>
</dbReference>
<gene>
    <name evidence="11" type="ORF">JOF53_006123</name>
</gene>
<keyword evidence="4" id="KW-0808">Transferase</keyword>
<reference evidence="11 12" key="1">
    <citation type="submission" date="2021-03" db="EMBL/GenBank/DDBJ databases">
        <title>Sequencing the genomes of 1000 actinobacteria strains.</title>
        <authorList>
            <person name="Klenk H.-P."/>
        </authorList>
    </citation>
    <scope>NUCLEOTIDE SEQUENCE [LARGE SCALE GENOMIC DNA]</scope>
    <source>
        <strain evidence="11 12">DSM 44580</strain>
    </source>
</reference>
<feature type="transmembrane region" description="Helical" evidence="9">
    <location>
        <begin position="107"/>
        <end position="128"/>
    </location>
</feature>
<dbReference type="InterPro" id="IPR050482">
    <property type="entry name" value="Sensor_HK_TwoCompSys"/>
</dbReference>
<evidence type="ECO:0000256" key="3">
    <source>
        <dbReference type="ARBA" id="ARBA00022553"/>
    </source>
</evidence>
<keyword evidence="12" id="KW-1185">Reference proteome</keyword>
<dbReference type="InterPro" id="IPR036890">
    <property type="entry name" value="HATPase_C_sf"/>
</dbReference>
<evidence type="ECO:0000256" key="2">
    <source>
        <dbReference type="ARBA" id="ARBA00012438"/>
    </source>
</evidence>
<feature type="domain" description="Histidine kinase/HSP90-like ATPase" evidence="10">
    <location>
        <begin position="289"/>
        <end position="379"/>
    </location>
</feature>
<keyword evidence="9" id="KW-0812">Transmembrane</keyword>
<comment type="catalytic activity">
    <reaction evidence="1">
        <text>ATP + protein L-histidine = ADP + protein N-phospho-L-histidine.</text>
        <dbReference type="EC" id="2.7.13.3"/>
    </reaction>
</comment>
<evidence type="ECO:0000259" key="10">
    <source>
        <dbReference type="SMART" id="SM00387"/>
    </source>
</evidence>
<evidence type="ECO:0000256" key="8">
    <source>
        <dbReference type="ARBA" id="ARBA00023012"/>
    </source>
</evidence>
<keyword evidence="9" id="KW-0472">Membrane</keyword>
<evidence type="ECO:0000256" key="7">
    <source>
        <dbReference type="ARBA" id="ARBA00022840"/>
    </source>
</evidence>
<evidence type="ECO:0000313" key="12">
    <source>
        <dbReference type="Proteomes" id="UP001519363"/>
    </source>
</evidence>
<dbReference type="RefSeq" id="WP_158103652.1">
    <property type="nucleotide sequence ID" value="NZ_JAGIOO010000001.1"/>
</dbReference>
<dbReference type="Gene3D" id="3.30.565.10">
    <property type="entry name" value="Histidine kinase-like ATPase, C-terminal domain"/>
    <property type="match status" value="1"/>
</dbReference>
<dbReference type="Pfam" id="PF23539">
    <property type="entry name" value="DUF7134"/>
    <property type="match status" value="1"/>
</dbReference>
<sequence>MSWNPRLGPRTLLVLDGLAALAVVTAAGLRGTVGPGAASALPPVWIWALAALVGLPLAVRRRWPIAVLAVVLGVGAAGIAVGVSADVLVFAVAYALYTGCVQASARVAGGVLALVIGAFSAAGVVAVLTGPPGVPGVESFGSTPGSSFVYGWVVLSGAWALARVVHGRRAHAAVVTALREERAVVAERLRIARDIHDVVGHNLSLIALRASVAIHLADRQPGQERVALAEIEEISRRALADVRSVLGSLRDPGDAVPEAVDLARLVQDARVAGLEVEVVGDGLDGVPAAVRVSVQRIVQEALTNVLRHAGAARCRVSVEVAGGEVVVEVADDGGGSGPGGQGFGLVGMRERAALHGGSVAAGPRLGGGFQVRARLPFGEAAGG</sequence>
<dbReference type="InterPro" id="IPR003594">
    <property type="entry name" value="HATPase_dom"/>
</dbReference>
<dbReference type="InterPro" id="IPR011712">
    <property type="entry name" value="Sig_transdc_His_kin_sub3_dim/P"/>
</dbReference>
<dbReference type="Gene3D" id="1.20.5.1930">
    <property type="match status" value="1"/>
</dbReference>
<keyword evidence="6 11" id="KW-0418">Kinase</keyword>
<keyword evidence="8" id="KW-0902">Two-component regulatory system</keyword>
<dbReference type="Pfam" id="PF07730">
    <property type="entry name" value="HisKA_3"/>
    <property type="match status" value="1"/>
</dbReference>
<keyword evidence="7" id="KW-0067">ATP-binding</keyword>
<dbReference type="GO" id="GO:0016301">
    <property type="term" value="F:kinase activity"/>
    <property type="evidence" value="ECO:0007669"/>
    <property type="project" value="UniProtKB-KW"/>
</dbReference>
<dbReference type="InterPro" id="IPR055558">
    <property type="entry name" value="DUF7134"/>
</dbReference>
<evidence type="ECO:0000313" key="11">
    <source>
        <dbReference type="EMBL" id="MBP2477251.1"/>
    </source>
</evidence>
<keyword evidence="9" id="KW-1133">Transmembrane helix</keyword>
<dbReference type="PANTHER" id="PTHR24421">
    <property type="entry name" value="NITRATE/NITRITE SENSOR PROTEIN NARX-RELATED"/>
    <property type="match status" value="1"/>
</dbReference>
<feature type="transmembrane region" description="Helical" evidence="9">
    <location>
        <begin position="41"/>
        <end position="59"/>
    </location>
</feature>
<evidence type="ECO:0000256" key="9">
    <source>
        <dbReference type="SAM" id="Phobius"/>
    </source>
</evidence>
<protein>
    <recommendedName>
        <fullName evidence="2">histidine kinase</fullName>
        <ecNumber evidence="2">2.7.13.3</ecNumber>
    </recommendedName>
</protein>
<dbReference type="PANTHER" id="PTHR24421:SF10">
    <property type="entry name" value="NITRATE_NITRITE SENSOR PROTEIN NARQ"/>
    <property type="match status" value="1"/>
</dbReference>
<evidence type="ECO:0000256" key="4">
    <source>
        <dbReference type="ARBA" id="ARBA00022679"/>
    </source>
</evidence>
<keyword evidence="5" id="KW-0547">Nucleotide-binding</keyword>
<feature type="transmembrane region" description="Helical" evidence="9">
    <location>
        <begin position="148"/>
        <end position="165"/>
    </location>
</feature>
<feature type="transmembrane region" description="Helical" evidence="9">
    <location>
        <begin position="12"/>
        <end position="29"/>
    </location>
</feature>